<proteinExistence type="predicted"/>
<reference evidence="2 3" key="1">
    <citation type="journal article" date="2021" name="Sci. Rep.">
        <title>Genome sequencing of the multicellular alga Astrephomene provides insights into convergent evolution of germ-soma differentiation.</title>
        <authorList>
            <person name="Yamashita S."/>
            <person name="Yamamoto K."/>
            <person name="Matsuzaki R."/>
            <person name="Suzuki S."/>
            <person name="Yamaguchi H."/>
            <person name="Hirooka S."/>
            <person name="Minakuchi Y."/>
            <person name="Miyagishima S."/>
            <person name="Kawachi M."/>
            <person name="Toyoda A."/>
            <person name="Nozaki H."/>
        </authorList>
    </citation>
    <scope>NUCLEOTIDE SEQUENCE [LARGE SCALE GENOMIC DNA]</scope>
    <source>
        <strain evidence="2 3">NIES-4017</strain>
    </source>
</reference>
<dbReference type="EMBL" id="BMAR01000029">
    <property type="protein sequence ID" value="GFR49277.1"/>
    <property type="molecule type" value="Genomic_DNA"/>
</dbReference>
<keyword evidence="3" id="KW-1185">Reference proteome</keyword>
<dbReference type="Pfam" id="PF12643">
    <property type="entry name" value="MazG-like"/>
    <property type="match status" value="1"/>
</dbReference>
<evidence type="ECO:0000313" key="2">
    <source>
        <dbReference type="EMBL" id="GFR49277.1"/>
    </source>
</evidence>
<dbReference type="PANTHER" id="PTHR14552">
    <property type="match status" value="1"/>
</dbReference>
<dbReference type="CDD" id="cd11537">
    <property type="entry name" value="NTP-PPase_RS21-C6_like"/>
    <property type="match status" value="1"/>
</dbReference>
<dbReference type="GO" id="GO:0047429">
    <property type="term" value="F:nucleoside triphosphate diphosphatase activity"/>
    <property type="evidence" value="ECO:0007669"/>
    <property type="project" value="InterPro"/>
</dbReference>
<name>A0AAD3DY01_9CHLO</name>
<feature type="region of interest" description="Disordered" evidence="1">
    <location>
        <begin position="194"/>
        <end position="237"/>
    </location>
</feature>
<sequence>MADDSGRTIPAHDPTLSQNCVTAASGVCKPADPPLQTLSPDTKRQRIEAPNPRTAHQQDTGGPQQSAGPRPGWSDVSLESLRGQLEDFARQRDWEQYHTPRNLLLALVGEAGELAELFQWRREGEAARGLPGFTAPQRTAVAEELADVLLYLVRLADACGVDLGRAALSKMAKNAVKYPAERCRGSSAKYTAYDLRQQKEEEEEAQQQPEEEEGGKEEEQKQQEQEGEKEQLKQEQE</sequence>
<accession>A0AAD3DY01</accession>
<feature type="compositionally biased region" description="Polar residues" evidence="1">
    <location>
        <begin position="54"/>
        <end position="67"/>
    </location>
</feature>
<evidence type="ECO:0000256" key="1">
    <source>
        <dbReference type="SAM" id="MobiDB-lite"/>
    </source>
</evidence>
<dbReference type="Proteomes" id="UP001054857">
    <property type="component" value="Unassembled WGS sequence"/>
</dbReference>
<dbReference type="InterPro" id="IPR025984">
    <property type="entry name" value="DCTPP"/>
</dbReference>
<feature type="compositionally biased region" description="Acidic residues" evidence="1">
    <location>
        <begin position="200"/>
        <end position="216"/>
    </location>
</feature>
<dbReference type="GO" id="GO:0009143">
    <property type="term" value="P:nucleoside triphosphate catabolic process"/>
    <property type="evidence" value="ECO:0007669"/>
    <property type="project" value="InterPro"/>
</dbReference>
<organism evidence="2 3">
    <name type="scientific">Astrephomene gubernaculifera</name>
    <dbReference type="NCBI Taxonomy" id="47775"/>
    <lineage>
        <taxon>Eukaryota</taxon>
        <taxon>Viridiplantae</taxon>
        <taxon>Chlorophyta</taxon>
        <taxon>core chlorophytes</taxon>
        <taxon>Chlorophyceae</taxon>
        <taxon>CS clade</taxon>
        <taxon>Chlamydomonadales</taxon>
        <taxon>Astrephomenaceae</taxon>
        <taxon>Astrephomene</taxon>
    </lineage>
</organism>
<comment type="caution">
    <text evidence="2">The sequence shown here is derived from an EMBL/GenBank/DDBJ whole genome shotgun (WGS) entry which is preliminary data.</text>
</comment>
<evidence type="ECO:0008006" key="4">
    <source>
        <dbReference type="Google" id="ProtNLM"/>
    </source>
</evidence>
<feature type="compositionally biased region" description="Basic and acidic residues" evidence="1">
    <location>
        <begin position="217"/>
        <end position="237"/>
    </location>
</feature>
<dbReference type="PANTHER" id="PTHR14552:SF21">
    <property type="entry name" value="DCTP PYROPHOSPHATASE 1"/>
    <property type="match status" value="1"/>
</dbReference>
<evidence type="ECO:0000313" key="3">
    <source>
        <dbReference type="Proteomes" id="UP001054857"/>
    </source>
</evidence>
<dbReference type="AlphaFoldDB" id="A0AAD3DY01"/>
<dbReference type="Gene3D" id="1.10.287.1080">
    <property type="entry name" value="MazG-like"/>
    <property type="match status" value="1"/>
</dbReference>
<gene>
    <name evidence="2" type="ORF">Agub_g11284</name>
</gene>
<feature type="region of interest" description="Disordered" evidence="1">
    <location>
        <begin position="25"/>
        <end position="76"/>
    </location>
</feature>
<dbReference type="SUPFAM" id="SSF101386">
    <property type="entry name" value="all-alpha NTP pyrophosphatases"/>
    <property type="match status" value="1"/>
</dbReference>
<protein>
    <recommendedName>
        <fullName evidence="4">dCTP pyrophosphatase 1</fullName>
    </recommendedName>
</protein>